<dbReference type="VEuPathDB" id="TriTrypDB:Tb09.v4.0192"/>
<dbReference type="VEuPathDB" id="TriTrypDB:Tb1125.11.20060"/>
<keyword evidence="5" id="KW-0472">Membrane</keyword>
<keyword evidence="7" id="KW-0449">Lipoprotein</keyword>
<evidence type="ECO:0000256" key="3">
    <source>
        <dbReference type="ARBA" id="ARBA00022475"/>
    </source>
</evidence>
<organism evidence="11">
    <name type="scientific">Trypanosoma brucei</name>
    <dbReference type="NCBI Taxonomy" id="5691"/>
    <lineage>
        <taxon>Eukaryota</taxon>
        <taxon>Discoba</taxon>
        <taxon>Euglenozoa</taxon>
        <taxon>Kinetoplastea</taxon>
        <taxon>Metakinetoplastina</taxon>
        <taxon>Trypanosomatida</taxon>
        <taxon>Trypanosomatidae</taxon>
        <taxon>Trypanosoma</taxon>
    </lineage>
</organism>
<evidence type="ECO:0000256" key="6">
    <source>
        <dbReference type="ARBA" id="ARBA00023180"/>
    </source>
</evidence>
<feature type="region of interest" description="Disordered" evidence="8">
    <location>
        <begin position="418"/>
        <end position="489"/>
    </location>
</feature>
<dbReference type="GO" id="GO:0098552">
    <property type="term" value="C:side of membrane"/>
    <property type="evidence" value="ECO:0007669"/>
    <property type="project" value="UniProtKB-KW"/>
</dbReference>
<keyword evidence="3" id="KW-1003">Cell membrane</keyword>
<sequence>MQHSNAANDVGGRLLALVLIFQTATADEITGTETAKGACDDLTISIQLAKSFKAKVSSARRAAAKLQNRAFLWQIAAASEKDNYKRRAKQALQLLLQGRYKTQLATITANEQQLEKAAQILDARAASIYTAALLQPTGSSTKTSPTAANLGSHSTTAATCTITQKLTTSEPQCDETKINNQVATVGTLSAEADKQVKLLGDKYLQQLSLKTKAVSVGTASTNTNIETAHEGECANGPQGRRSTSHLLGVDIEPDATAAPTLAAKDIKQAQSGTKQCKPYLPSDKWYATNEQQTLSAICAGLTTTVQEQQTDEEETGETLAKDSEMIKLAAQMLIDQQALSKMASTERPAKIANIIKQSYGAGPNDFKNNYLNELDKATVKFKIGETEETQSVKSISSRLDADVILSYLIVRRQRNDQAAQKQLESEKEKATGTQPDTENKTEEKKDGDNTGKPVCSTFQNQTAREEENHSGAKHCGWKGENSDGSDKSGYKCRDSSILVNKQFTLSEVSAFVFFV</sequence>
<evidence type="ECO:0000256" key="2">
    <source>
        <dbReference type="ARBA" id="ARBA00004609"/>
    </source>
</evidence>
<name>M4SY10_9TRYP</name>
<feature type="compositionally biased region" description="Basic and acidic residues" evidence="8">
    <location>
        <begin position="480"/>
        <end position="489"/>
    </location>
</feature>
<evidence type="ECO:0000259" key="10">
    <source>
        <dbReference type="Pfam" id="PF10659"/>
    </source>
</evidence>
<feature type="domain" description="Trypanosome variant surface glycoprotein C-terminal" evidence="10">
    <location>
        <begin position="424"/>
        <end position="514"/>
    </location>
</feature>
<feature type="chain" id="PRO_5004058140" evidence="9">
    <location>
        <begin position="27"/>
        <end position="515"/>
    </location>
</feature>
<comment type="subcellular location">
    <subcellularLocation>
        <location evidence="2">Cell membrane</location>
        <topology evidence="2">Lipid-anchor</topology>
        <topology evidence="2">GPI-anchor</topology>
    </subcellularLocation>
</comment>
<evidence type="ECO:0000256" key="8">
    <source>
        <dbReference type="SAM" id="MobiDB-lite"/>
    </source>
</evidence>
<dbReference type="VEuPathDB" id="TriTrypDB:Tb427_000425400"/>
<dbReference type="InterPro" id="IPR019609">
    <property type="entry name" value="Variant_surf_glycoprt_trypan_C"/>
</dbReference>
<feature type="compositionally biased region" description="Basic and acidic residues" evidence="8">
    <location>
        <begin position="437"/>
        <end position="449"/>
    </location>
</feature>
<dbReference type="GO" id="GO:0005886">
    <property type="term" value="C:plasma membrane"/>
    <property type="evidence" value="ECO:0007669"/>
    <property type="project" value="UniProtKB-SubCell"/>
</dbReference>
<evidence type="ECO:0000256" key="1">
    <source>
        <dbReference type="ARBA" id="ARBA00002523"/>
    </source>
</evidence>
<protein>
    <submittedName>
        <fullName evidence="11">Variant surface glycoprotein 404</fullName>
    </submittedName>
</protein>
<dbReference type="AlphaFoldDB" id="M4SY10"/>
<evidence type="ECO:0000256" key="4">
    <source>
        <dbReference type="ARBA" id="ARBA00022622"/>
    </source>
</evidence>
<comment type="function">
    <text evidence="1">VSG forms a coat on the surface of the parasite. The trypanosome evades the immune response of the host by expressing a series of antigenically distinct VSGs from an estimated 1000 VSG genes.</text>
</comment>
<accession>M4SY10</accession>
<dbReference type="VEuPathDB" id="TriTrypDB:Tbg972.9.580"/>
<keyword evidence="6" id="KW-0325">Glycoprotein</keyword>
<dbReference type="SUPFAM" id="SSF58087">
    <property type="entry name" value="Variant surface glycoprotein (N-terminal domain)"/>
    <property type="match status" value="1"/>
</dbReference>
<keyword evidence="4" id="KW-0336">GPI-anchor</keyword>
<proteinExistence type="predicted"/>
<evidence type="ECO:0000256" key="5">
    <source>
        <dbReference type="ARBA" id="ARBA00023136"/>
    </source>
</evidence>
<keyword evidence="9" id="KW-0732">Signal</keyword>
<dbReference type="EMBL" id="KC613543">
    <property type="protein sequence ID" value="AGH60974.1"/>
    <property type="molecule type" value="Genomic_DNA"/>
</dbReference>
<reference evidence="11" key="1">
    <citation type="submission" date="2013-02" db="EMBL/GenBank/DDBJ databases">
        <authorList>
            <person name="Cross G.A.M."/>
            <person name="Kim H.-S."/>
            <person name="Wickstead B."/>
        </authorList>
    </citation>
    <scope>NUCLEOTIDE SEQUENCE</scope>
    <source>
        <strain evidence="11">Lister 427</strain>
    </source>
</reference>
<dbReference type="Pfam" id="PF10659">
    <property type="entry name" value="Trypan_glycop_C"/>
    <property type="match status" value="1"/>
</dbReference>
<reference evidence="11" key="2">
    <citation type="journal article" date="2014" name="Mol. Biochem. Parasitol.">
        <title>Capturing the variant surface glycoprotein repertoire (the VSGnome) of Trypanosoma brucei Lister 427.</title>
        <authorList>
            <person name="Cross G.A."/>
            <person name="Kim H.S."/>
            <person name="Wickstead B."/>
        </authorList>
    </citation>
    <scope>NUCLEOTIDE SEQUENCE</scope>
    <source>
        <strain evidence="11">Lister 427</strain>
    </source>
</reference>
<evidence type="ECO:0000313" key="11">
    <source>
        <dbReference type="EMBL" id="AGH60974.1"/>
    </source>
</evidence>
<feature type="signal peptide" evidence="9">
    <location>
        <begin position="1"/>
        <end position="26"/>
    </location>
</feature>
<evidence type="ECO:0000256" key="7">
    <source>
        <dbReference type="ARBA" id="ARBA00023288"/>
    </source>
</evidence>
<evidence type="ECO:0000256" key="9">
    <source>
        <dbReference type="SAM" id="SignalP"/>
    </source>
</evidence>